<protein>
    <recommendedName>
        <fullName evidence="3">Helix-turn-helix protein</fullName>
    </recommendedName>
</protein>
<comment type="caution">
    <text evidence="1">The sequence shown here is derived from an EMBL/GenBank/DDBJ whole genome shotgun (WGS) entry which is preliminary data.</text>
</comment>
<dbReference type="AlphaFoldDB" id="A0A4R2NAR4"/>
<evidence type="ECO:0000313" key="1">
    <source>
        <dbReference type="EMBL" id="TCP18022.1"/>
    </source>
</evidence>
<dbReference type="Proteomes" id="UP000295416">
    <property type="component" value="Unassembled WGS sequence"/>
</dbReference>
<keyword evidence="2" id="KW-1185">Reference proteome</keyword>
<organism evidence="1 2">
    <name type="scientific">Scopulibacillus darangshiensis</name>
    <dbReference type="NCBI Taxonomy" id="442528"/>
    <lineage>
        <taxon>Bacteria</taxon>
        <taxon>Bacillati</taxon>
        <taxon>Bacillota</taxon>
        <taxon>Bacilli</taxon>
        <taxon>Bacillales</taxon>
        <taxon>Sporolactobacillaceae</taxon>
        <taxon>Scopulibacillus</taxon>
    </lineage>
</organism>
<gene>
    <name evidence="1" type="ORF">EV207_1731</name>
</gene>
<accession>A0A4R2NAR4</accession>
<dbReference type="OrthoDB" id="2967938at2"/>
<reference evidence="1 2" key="1">
    <citation type="submission" date="2019-03" db="EMBL/GenBank/DDBJ databases">
        <title>Genomic Encyclopedia of Type Strains, Phase IV (KMG-IV): sequencing the most valuable type-strain genomes for metagenomic binning, comparative biology and taxonomic classification.</title>
        <authorList>
            <person name="Goeker M."/>
        </authorList>
    </citation>
    <scope>NUCLEOTIDE SEQUENCE [LARGE SCALE GENOMIC DNA]</scope>
    <source>
        <strain evidence="1 2">DSM 19377</strain>
    </source>
</reference>
<proteinExistence type="predicted"/>
<name>A0A4R2NAR4_9BACL</name>
<evidence type="ECO:0000313" key="2">
    <source>
        <dbReference type="Proteomes" id="UP000295416"/>
    </source>
</evidence>
<evidence type="ECO:0008006" key="3">
    <source>
        <dbReference type="Google" id="ProtNLM"/>
    </source>
</evidence>
<dbReference type="RefSeq" id="WP_132748619.1">
    <property type="nucleotide sequence ID" value="NZ_SLXK01000073.1"/>
</dbReference>
<dbReference type="EMBL" id="SLXK01000073">
    <property type="protein sequence ID" value="TCP18022.1"/>
    <property type="molecule type" value="Genomic_DNA"/>
</dbReference>
<sequence length="175" mass="21072">MDIYNVDQAFMLLKQYKLTTHKESVRRWLRNGILKGIPPQSKKGGWHIKEADLWVFIRERTPDVDPQPRKDPEAIRSAMWWEIVRKNIFEGFIEIKKSDVKTCIEQNRQSKAFERDVWENLRQNKRGYMTPRIPYLLDACLYDGQRIKMDNNFSETKDQILFAVIEHLRQEKVYK</sequence>